<dbReference type="PROSITE" id="PS50088">
    <property type="entry name" value="ANK_REPEAT"/>
    <property type="match status" value="6"/>
</dbReference>
<dbReference type="Gene3D" id="3.40.50.300">
    <property type="entry name" value="P-loop containing nucleotide triphosphate hydrolases"/>
    <property type="match status" value="1"/>
</dbReference>
<dbReference type="SUPFAM" id="SSF48403">
    <property type="entry name" value="Ankyrin repeat"/>
    <property type="match status" value="2"/>
</dbReference>
<dbReference type="GeneID" id="42005798"/>
<evidence type="ECO:0000256" key="1">
    <source>
        <dbReference type="ARBA" id="ARBA00022443"/>
    </source>
</evidence>
<dbReference type="SUPFAM" id="SSF50044">
    <property type="entry name" value="SH3-domain"/>
    <property type="match status" value="1"/>
</dbReference>
<accession>A0A507BRF9</accession>
<gene>
    <name evidence="8" type="ORF">SmJEL517_g04573</name>
</gene>
<dbReference type="SUPFAM" id="SSF140860">
    <property type="entry name" value="Pseudo ankyrin repeat-like"/>
    <property type="match status" value="1"/>
</dbReference>
<evidence type="ECO:0000256" key="6">
    <source>
        <dbReference type="SAM" id="MobiDB-lite"/>
    </source>
</evidence>
<dbReference type="SUPFAM" id="SSF52540">
    <property type="entry name" value="P-loop containing nucleoside triphosphate hydrolases"/>
    <property type="match status" value="1"/>
</dbReference>
<evidence type="ECO:0000256" key="4">
    <source>
        <dbReference type="PROSITE-ProRule" id="PRU00023"/>
    </source>
</evidence>
<evidence type="ECO:0000313" key="8">
    <source>
        <dbReference type="EMBL" id="TPX32280.1"/>
    </source>
</evidence>
<dbReference type="SMART" id="SM00326">
    <property type="entry name" value="SH3"/>
    <property type="match status" value="1"/>
</dbReference>
<sequence length="1264" mass="138267">MASFKDKIGAIFKPRRQQSANATLTDETPFATSIVVGGDNPSLSIEAPFQQNNDINGHNDAGSSSSSPSTVVDEELTPTSPPAYSAIGHHVLQYRVTVAYSPREPDELLLNLGDVIIVNEAFVDGWAHGYSQSANQYGMVPMAALEEVVIQTTTAAAAAAGSSSTTNVLTAAASNSSFNDIISNNEDLSTLKAWLTPTDFRLTTFTLKEKRLQSTRGWLLDELMEWKDSPDEPRVYWLSGVAGVGKSVIAGSFADELQQRNQLAAHFFCKHDEIARNDPLRVIATWAFQLASFDPDMKRVLKDLYQGEPNFLINTPSIGLQFEQLIVKPLLKYRGGRAVILLDALDECGLEGTKLRREFLQVLGKSFANLPKNISAFITSRPLQDLRKQLSNYPPRIMTLEATENLNDIKLYAVYRMNRLRHVLESAASVDFFADKLAAMAHGLFVWLYLACDEIEESHDPDQTITELEERTIGNDEDRMDTIYTRALVSGYRGSPESAIQLYTKLVGALVAVRTPISIEEMSALLDIPSTSIRISLARVESLLVISKSSVQLMHKSVVDFITSKDRCTGDASPLYIDKQLAESYIARMCLLALPSTLRLTSSTGQIEQLRGIVPYGTPTYISYALYHWADHLDSIQEMDKELNETLVEALLYYGRAMLIVTVLKNLPCALTHILKVGGGPRLLNAAEGVDFFKSTILEEAIVSDNAEIVEALIEYGGAPVNGIEDGNRRPMDVCVVSTSSESLQVLFRHGVDLEGRIDLNGTGGGHKYDSSSTGVINIQFGLERSRRRVKLEELHMDDIMNAARLGNLGVLNQLLDASPSIDINRQYPDCGNKTLLLVASQYGSYDVVTYLLNLAANPNLVDVQNRSPLHHACSFGSLETVKALMKAGALVDAEGLDSRDAFFNNTFVRPIDLACEKGHVDIVRWLLENGVSPLALEHEKVHPLYYAAIGDSIGVIQLLLSKGVDVNCVSKTSGGSSTALFGAAMNGAEKSVAYLLNVGADSELFSQSNGVEADGYRLPNLTPLNVACLKVYPNIVALLLPSYPPGRDTRVELQVPYMGMWIPFLLTPLIVGTIYNEPALVKMMLEYGDDTEVVQPLGMEFEMFESTALHWAFWHGRTTIARLLLDAGANIKARVTSNRSCLHVVAITRYAGDRIKSDMVRLAKYYGAGLDDVDADGCTPLLLAVVNKAIQTVETLLELGANVNLADNSGNTPLHEAAKENAANMVTLLVNGGADKSKVNKSGMTPLQIAQKAGYNNLLQLLK</sequence>
<dbReference type="Gene3D" id="2.30.30.40">
    <property type="entry name" value="SH3 Domains"/>
    <property type="match status" value="1"/>
</dbReference>
<organism evidence="8 9">
    <name type="scientific">Synchytrium microbalum</name>
    <dbReference type="NCBI Taxonomy" id="1806994"/>
    <lineage>
        <taxon>Eukaryota</taxon>
        <taxon>Fungi</taxon>
        <taxon>Fungi incertae sedis</taxon>
        <taxon>Chytridiomycota</taxon>
        <taxon>Chytridiomycota incertae sedis</taxon>
        <taxon>Chytridiomycetes</taxon>
        <taxon>Synchytriales</taxon>
        <taxon>Synchytriaceae</taxon>
        <taxon>Synchytrium</taxon>
    </lineage>
</organism>
<dbReference type="OrthoDB" id="5340910at2759"/>
<protein>
    <recommendedName>
        <fullName evidence="7">SH3 domain-containing protein</fullName>
    </recommendedName>
</protein>
<feature type="repeat" description="ANK" evidence="4">
    <location>
        <begin position="865"/>
        <end position="897"/>
    </location>
</feature>
<dbReference type="Pfam" id="PF00023">
    <property type="entry name" value="Ank"/>
    <property type="match status" value="1"/>
</dbReference>
<keyword evidence="1 5" id="KW-0728">SH3 domain</keyword>
<dbReference type="PANTHER" id="PTHR24198">
    <property type="entry name" value="ANKYRIN REPEAT AND PROTEIN KINASE DOMAIN-CONTAINING PROTEIN"/>
    <property type="match status" value="1"/>
</dbReference>
<evidence type="ECO:0000256" key="5">
    <source>
        <dbReference type="PROSITE-ProRule" id="PRU00192"/>
    </source>
</evidence>
<dbReference type="InterPro" id="IPR036770">
    <property type="entry name" value="Ankyrin_rpt-contain_sf"/>
</dbReference>
<comment type="caution">
    <text evidence="8">The sequence shown here is derived from an EMBL/GenBank/DDBJ whole genome shotgun (WGS) entry which is preliminary data.</text>
</comment>
<dbReference type="PANTHER" id="PTHR24198:SF165">
    <property type="entry name" value="ANKYRIN REPEAT-CONTAINING PROTEIN-RELATED"/>
    <property type="match status" value="1"/>
</dbReference>
<dbReference type="RefSeq" id="XP_031023523.1">
    <property type="nucleotide sequence ID" value="XM_031170501.1"/>
</dbReference>
<evidence type="ECO:0000256" key="2">
    <source>
        <dbReference type="ARBA" id="ARBA00022737"/>
    </source>
</evidence>
<dbReference type="InterPro" id="IPR002110">
    <property type="entry name" value="Ankyrin_rpt"/>
</dbReference>
<feature type="domain" description="SH3" evidence="7">
    <location>
        <begin position="89"/>
        <end position="150"/>
    </location>
</feature>
<dbReference type="InterPro" id="IPR056884">
    <property type="entry name" value="NPHP3-like_N"/>
</dbReference>
<dbReference type="PROSITE" id="PS50002">
    <property type="entry name" value="SH3"/>
    <property type="match status" value="1"/>
</dbReference>
<name>A0A507BRF9_9FUNG</name>
<dbReference type="PROSITE" id="PS50297">
    <property type="entry name" value="ANK_REP_REGION"/>
    <property type="match status" value="5"/>
</dbReference>
<dbReference type="InterPro" id="IPR027417">
    <property type="entry name" value="P-loop_NTPase"/>
</dbReference>
<dbReference type="AlphaFoldDB" id="A0A507BRF9"/>
<dbReference type="Gene3D" id="1.25.40.20">
    <property type="entry name" value="Ankyrin repeat-containing domain"/>
    <property type="match status" value="5"/>
</dbReference>
<proteinExistence type="predicted"/>
<keyword evidence="3 4" id="KW-0040">ANK repeat</keyword>
<reference evidence="8 9" key="1">
    <citation type="journal article" date="2019" name="Sci. Rep.">
        <title>Comparative genomics of chytrid fungi reveal insights into the obligate biotrophic and pathogenic lifestyle of Synchytrium endobioticum.</title>
        <authorList>
            <person name="van de Vossenberg B.T.L.H."/>
            <person name="Warris S."/>
            <person name="Nguyen H.D.T."/>
            <person name="van Gent-Pelzer M.P.E."/>
            <person name="Joly D.L."/>
            <person name="van de Geest H.C."/>
            <person name="Bonants P.J.M."/>
            <person name="Smith D.S."/>
            <person name="Levesque C.A."/>
            <person name="van der Lee T.A.J."/>
        </authorList>
    </citation>
    <scope>NUCLEOTIDE SEQUENCE [LARGE SCALE GENOMIC DNA]</scope>
    <source>
        <strain evidence="8 9">JEL517</strain>
    </source>
</reference>
<feature type="repeat" description="ANK" evidence="4">
    <location>
        <begin position="1105"/>
        <end position="1137"/>
    </location>
</feature>
<keyword evidence="2" id="KW-0677">Repeat</keyword>
<feature type="repeat" description="ANK" evidence="4">
    <location>
        <begin position="1210"/>
        <end position="1242"/>
    </location>
</feature>
<dbReference type="STRING" id="1806994.A0A507BRF9"/>
<feature type="repeat" description="ANK" evidence="4">
    <location>
        <begin position="832"/>
        <end position="864"/>
    </location>
</feature>
<dbReference type="SMART" id="SM00248">
    <property type="entry name" value="ANK"/>
    <property type="match status" value="13"/>
</dbReference>
<dbReference type="EMBL" id="QEAO01000032">
    <property type="protein sequence ID" value="TPX32280.1"/>
    <property type="molecule type" value="Genomic_DNA"/>
</dbReference>
<keyword evidence="9" id="KW-1185">Reference proteome</keyword>
<dbReference type="Pfam" id="PF12796">
    <property type="entry name" value="Ank_2"/>
    <property type="match status" value="2"/>
</dbReference>
<feature type="repeat" description="ANK" evidence="4">
    <location>
        <begin position="940"/>
        <end position="972"/>
    </location>
</feature>
<evidence type="ECO:0000313" key="9">
    <source>
        <dbReference type="Proteomes" id="UP000319731"/>
    </source>
</evidence>
<dbReference type="Proteomes" id="UP000319731">
    <property type="component" value="Unassembled WGS sequence"/>
</dbReference>
<dbReference type="InterPro" id="IPR001452">
    <property type="entry name" value="SH3_domain"/>
</dbReference>
<dbReference type="InterPro" id="IPR036028">
    <property type="entry name" value="SH3-like_dom_sf"/>
</dbReference>
<dbReference type="Pfam" id="PF13637">
    <property type="entry name" value="Ank_4"/>
    <property type="match status" value="1"/>
</dbReference>
<feature type="region of interest" description="Disordered" evidence="6">
    <location>
        <begin position="42"/>
        <end position="80"/>
    </location>
</feature>
<dbReference type="Pfam" id="PF24883">
    <property type="entry name" value="NPHP3_N"/>
    <property type="match status" value="1"/>
</dbReference>
<evidence type="ECO:0000256" key="3">
    <source>
        <dbReference type="ARBA" id="ARBA00023043"/>
    </source>
</evidence>
<evidence type="ECO:0000259" key="7">
    <source>
        <dbReference type="PROSITE" id="PS50002"/>
    </source>
</evidence>
<feature type="repeat" description="ANK" evidence="4">
    <location>
        <begin position="1177"/>
        <end position="1209"/>
    </location>
</feature>